<feature type="compositionally biased region" description="Gly residues" evidence="1">
    <location>
        <begin position="337"/>
        <end position="348"/>
    </location>
</feature>
<evidence type="ECO:0000259" key="3">
    <source>
        <dbReference type="Pfam" id="PF13962"/>
    </source>
</evidence>
<feature type="compositionally biased region" description="Basic and acidic residues" evidence="1">
    <location>
        <begin position="349"/>
        <end position="362"/>
    </location>
</feature>
<keyword evidence="5" id="KW-1185">Reference proteome</keyword>
<accession>A0AAQ3U3T8</accession>
<organism evidence="4 5">
    <name type="scientific">Paspalum notatum var. saurae</name>
    <dbReference type="NCBI Taxonomy" id="547442"/>
    <lineage>
        <taxon>Eukaryota</taxon>
        <taxon>Viridiplantae</taxon>
        <taxon>Streptophyta</taxon>
        <taxon>Embryophyta</taxon>
        <taxon>Tracheophyta</taxon>
        <taxon>Spermatophyta</taxon>
        <taxon>Magnoliopsida</taxon>
        <taxon>Liliopsida</taxon>
        <taxon>Poales</taxon>
        <taxon>Poaceae</taxon>
        <taxon>PACMAD clade</taxon>
        <taxon>Panicoideae</taxon>
        <taxon>Andropogonodae</taxon>
        <taxon>Paspaleae</taxon>
        <taxon>Paspalinae</taxon>
        <taxon>Paspalum</taxon>
    </lineage>
</organism>
<feature type="transmembrane region" description="Helical" evidence="2">
    <location>
        <begin position="153"/>
        <end position="173"/>
    </location>
</feature>
<feature type="compositionally biased region" description="Low complexity" evidence="1">
    <location>
        <begin position="24"/>
        <end position="42"/>
    </location>
</feature>
<evidence type="ECO:0000313" key="4">
    <source>
        <dbReference type="EMBL" id="WVZ82412.1"/>
    </source>
</evidence>
<name>A0AAQ3U3T8_PASNO</name>
<feature type="compositionally biased region" description="Basic and acidic residues" evidence="1">
    <location>
        <begin position="68"/>
        <end position="77"/>
    </location>
</feature>
<feature type="region of interest" description="Disordered" evidence="1">
    <location>
        <begin position="1"/>
        <end position="77"/>
    </location>
</feature>
<reference evidence="4 5" key="1">
    <citation type="submission" date="2024-02" db="EMBL/GenBank/DDBJ databases">
        <title>High-quality chromosome-scale genome assembly of Pensacola bahiagrass (Paspalum notatum Flugge var. saurae).</title>
        <authorList>
            <person name="Vega J.M."/>
            <person name="Podio M."/>
            <person name="Orjuela J."/>
            <person name="Siena L.A."/>
            <person name="Pessino S.C."/>
            <person name="Combes M.C."/>
            <person name="Mariac C."/>
            <person name="Albertini E."/>
            <person name="Pupilli F."/>
            <person name="Ortiz J.P.A."/>
            <person name="Leblanc O."/>
        </authorList>
    </citation>
    <scope>NUCLEOTIDE SEQUENCE [LARGE SCALE GENOMIC DNA]</scope>
    <source>
        <strain evidence="4">R1</strain>
        <tissue evidence="4">Leaf</tissue>
    </source>
</reference>
<dbReference type="Proteomes" id="UP001341281">
    <property type="component" value="Chromosome 06"/>
</dbReference>
<dbReference type="InterPro" id="IPR026961">
    <property type="entry name" value="PGG_dom"/>
</dbReference>
<feature type="compositionally biased region" description="Low complexity" evidence="1">
    <location>
        <begin position="312"/>
        <end position="336"/>
    </location>
</feature>
<evidence type="ECO:0000256" key="1">
    <source>
        <dbReference type="SAM" id="MobiDB-lite"/>
    </source>
</evidence>
<dbReference type="EMBL" id="CP144750">
    <property type="protein sequence ID" value="WVZ82412.1"/>
    <property type="molecule type" value="Genomic_DNA"/>
</dbReference>
<keyword evidence="2" id="KW-0472">Membrane</keyword>
<evidence type="ECO:0000313" key="5">
    <source>
        <dbReference type="Proteomes" id="UP001341281"/>
    </source>
</evidence>
<dbReference type="AlphaFoldDB" id="A0AAQ3U3T8"/>
<protein>
    <recommendedName>
        <fullName evidence="3">PGG domain-containing protein</fullName>
    </recommendedName>
</protein>
<dbReference type="PANTHER" id="PTHR24177:SF432">
    <property type="entry name" value="OS06G0286146 PROTEIN"/>
    <property type="match status" value="1"/>
</dbReference>
<evidence type="ECO:0000256" key="2">
    <source>
        <dbReference type="SAM" id="Phobius"/>
    </source>
</evidence>
<keyword evidence="2" id="KW-1133">Transmembrane helix</keyword>
<sequence>MPEEETSPPPSRAAGATGGAVHDAPPATGGSTSSSPPSRPAGDGTAAAREVAPPSVDGSRARAAPVPRNEENDGGRERWFMETRGWIMVIAVQIATVTYQAGIDSSKEQAAGRAPINFRYKVFLYSNTTAFVTSLLIVILLMNRLFYSSLHKVVALEVIVVVDMVGLMAAYWARMADQMGVYTLMLVLFAVYVVYAVQLLNMLWGLVLQVRSRVSLLSMRRSMALDAGTPSSLPDIVVAGAAASPQHDVVRSILTPRRRFVRLPTVSETEQPHARMMLSTEAQQPVAAGEAQQRAARGGEVVARGGRRRAAVHSGGARCSSPRPPRGAAARGAWRHSGGGGGGGGRPWEGGKRGRWMRDVGL</sequence>
<feature type="region of interest" description="Disordered" evidence="1">
    <location>
        <begin position="291"/>
        <end position="362"/>
    </location>
</feature>
<dbReference type="Pfam" id="PF13962">
    <property type="entry name" value="PGG"/>
    <property type="match status" value="1"/>
</dbReference>
<gene>
    <name evidence="4" type="ORF">U9M48_029678</name>
</gene>
<feature type="transmembrane region" description="Helical" evidence="2">
    <location>
        <begin position="122"/>
        <end position="141"/>
    </location>
</feature>
<proteinExistence type="predicted"/>
<keyword evidence="2" id="KW-0812">Transmembrane</keyword>
<feature type="transmembrane region" description="Helical" evidence="2">
    <location>
        <begin position="179"/>
        <end position="210"/>
    </location>
</feature>
<feature type="compositionally biased region" description="Low complexity" evidence="1">
    <location>
        <begin position="291"/>
        <end position="304"/>
    </location>
</feature>
<feature type="domain" description="PGG" evidence="3">
    <location>
        <begin position="78"/>
        <end position="174"/>
    </location>
</feature>
<dbReference type="PANTHER" id="PTHR24177">
    <property type="entry name" value="CASKIN"/>
    <property type="match status" value="1"/>
</dbReference>
<dbReference type="GO" id="GO:0016020">
    <property type="term" value="C:membrane"/>
    <property type="evidence" value="ECO:0007669"/>
    <property type="project" value="TreeGrafter"/>
</dbReference>